<dbReference type="Proteomes" id="UP000596252">
    <property type="component" value="Chromosome"/>
</dbReference>
<name>A0ABX7FYU0_9GAMM</name>
<evidence type="ECO:0000313" key="1">
    <source>
        <dbReference type="EMBL" id="QRH00207.1"/>
    </source>
</evidence>
<dbReference type="RefSeq" id="WP_203323946.1">
    <property type="nucleotide sequence ID" value="NZ_CP069213.1"/>
</dbReference>
<organism evidence="1 2">
    <name type="scientific">Shewanella litorisediminis</name>
    <dbReference type="NCBI Taxonomy" id="1173586"/>
    <lineage>
        <taxon>Bacteria</taxon>
        <taxon>Pseudomonadati</taxon>
        <taxon>Pseudomonadota</taxon>
        <taxon>Gammaproteobacteria</taxon>
        <taxon>Alteromonadales</taxon>
        <taxon>Shewanellaceae</taxon>
        <taxon>Shewanella</taxon>
    </lineage>
</organism>
<protein>
    <submittedName>
        <fullName evidence="1">Uncharacterized protein</fullName>
    </submittedName>
</protein>
<keyword evidence="2" id="KW-1185">Reference proteome</keyword>
<dbReference type="EMBL" id="CP069213">
    <property type="protein sequence ID" value="QRH00207.1"/>
    <property type="molecule type" value="Genomic_DNA"/>
</dbReference>
<reference evidence="1 2" key="1">
    <citation type="journal article" date="2012" name="Antonie Van Leeuwenhoek">
        <title>Shewanella litorisediminis sp. nov., a gammaproteobacterium isolated from a tidal flat sediment.</title>
        <authorList>
            <person name="Lee M.H."/>
            <person name="Yoon J.H."/>
        </authorList>
    </citation>
    <scope>NUCLEOTIDE SEQUENCE [LARGE SCALE GENOMIC DNA]</scope>
    <source>
        <strain evidence="1 2">SMK1-12</strain>
    </source>
</reference>
<sequence>MKNGLFPTMIERQCNILTARQHSDKMMEPDLKLSNFVLVRQGVHKKAILTYQNANNW</sequence>
<proteinExistence type="predicted"/>
<evidence type="ECO:0000313" key="2">
    <source>
        <dbReference type="Proteomes" id="UP000596252"/>
    </source>
</evidence>
<gene>
    <name evidence="1" type="ORF">JQC75_09810</name>
</gene>
<accession>A0ABX7FYU0</accession>